<gene>
    <name evidence="1" type="ORF">g.86193</name>
</gene>
<name>A0A2S2PBU7_SCHGA</name>
<protein>
    <recommendedName>
        <fullName evidence="2">Outer dense fiber protein 3</fullName>
    </recommendedName>
</protein>
<dbReference type="AlphaFoldDB" id="A0A2S2PBU7"/>
<dbReference type="EMBL" id="GGMR01014049">
    <property type="protein sequence ID" value="MBY26668.1"/>
    <property type="molecule type" value="Transcribed_RNA"/>
</dbReference>
<reference evidence="1" key="1">
    <citation type="submission" date="2018-04" db="EMBL/GenBank/DDBJ databases">
        <title>Transcriptome of Schizaphis graminum biotype I.</title>
        <authorList>
            <person name="Scully E.D."/>
            <person name="Geib S.M."/>
            <person name="Palmer N.A."/>
            <person name="Koch K."/>
            <person name="Bradshaw J."/>
            <person name="Heng-Moss T."/>
            <person name="Sarath G."/>
        </authorList>
    </citation>
    <scope>NUCLEOTIDE SEQUENCE</scope>
</reference>
<accession>A0A2S2PBU7</accession>
<sequence>MDLVRPKASKASFKSRTLQFGRIDDCYPSPNTYMLPLSDVYRRSKKPAYVKKTAPRFKVVSEAVPAPNTYSLPSTGNYKYRQTVHSTIQQRRPEDIECLAPAPNRYYLPKNNGLAKTFGRKDGHKRAVYLTVNDIWQ</sequence>
<proteinExistence type="predicted"/>
<organism evidence="1">
    <name type="scientific">Schizaphis graminum</name>
    <name type="common">Green bug aphid</name>
    <dbReference type="NCBI Taxonomy" id="13262"/>
    <lineage>
        <taxon>Eukaryota</taxon>
        <taxon>Metazoa</taxon>
        <taxon>Ecdysozoa</taxon>
        <taxon>Arthropoda</taxon>
        <taxon>Hexapoda</taxon>
        <taxon>Insecta</taxon>
        <taxon>Pterygota</taxon>
        <taxon>Neoptera</taxon>
        <taxon>Paraneoptera</taxon>
        <taxon>Hemiptera</taxon>
        <taxon>Sternorrhyncha</taxon>
        <taxon>Aphidomorpha</taxon>
        <taxon>Aphidoidea</taxon>
        <taxon>Aphididae</taxon>
        <taxon>Aphidini</taxon>
        <taxon>Schizaphis</taxon>
    </lineage>
</organism>
<evidence type="ECO:0008006" key="2">
    <source>
        <dbReference type="Google" id="ProtNLM"/>
    </source>
</evidence>
<evidence type="ECO:0000313" key="1">
    <source>
        <dbReference type="EMBL" id="MBY26668.1"/>
    </source>
</evidence>